<dbReference type="PIRSF" id="PIRSF009360">
    <property type="entry name" value="UCP009360"/>
    <property type="match status" value="1"/>
</dbReference>
<evidence type="ECO:0000256" key="6">
    <source>
        <dbReference type="ARBA" id="ARBA00022692"/>
    </source>
</evidence>
<dbReference type="GO" id="GO:0016757">
    <property type="term" value="F:glycosyltransferase activity"/>
    <property type="evidence" value="ECO:0007669"/>
    <property type="project" value="UniProtKB-KW"/>
</dbReference>
<keyword evidence="9 15" id="KW-0472">Membrane</keyword>
<dbReference type="InterPro" id="IPR024709">
    <property type="entry name" value="FucosylTrfase_pln"/>
</dbReference>
<evidence type="ECO:0000313" key="16">
    <source>
        <dbReference type="EMBL" id="CAL1374649.1"/>
    </source>
</evidence>
<dbReference type="PANTHER" id="PTHR31741">
    <property type="entry name" value="OS02G0726500 PROTEIN-RELATED"/>
    <property type="match status" value="1"/>
</dbReference>
<evidence type="ECO:0000256" key="4">
    <source>
        <dbReference type="ARBA" id="ARBA00022676"/>
    </source>
</evidence>
<proteinExistence type="inferred from homology"/>
<evidence type="ECO:0000256" key="7">
    <source>
        <dbReference type="ARBA" id="ARBA00022968"/>
    </source>
</evidence>
<keyword evidence="8 15" id="KW-1133">Transmembrane helix</keyword>
<keyword evidence="10" id="KW-0325">Glycoprotein</keyword>
<keyword evidence="4" id="KW-0328">Glycosyltransferase</keyword>
<evidence type="ECO:0000313" key="17">
    <source>
        <dbReference type="Proteomes" id="UP001497516"/>
    </source>
</evidence>
<comment type="subcellular location">
    <subcellularLocation>
        <location evidence="1">Membrane</location>
        <topology evidence="1">Single-pass type II membrane protein</topology>
    </subcellularLocation>
</comment>
<organism evidence="16 17">
    <name type="scientific">Linum trigynum</name>
    <dbReference type="NCBI Taxonomy" id="586398"/>
    <lineage>
        <taxon>Eukaryota</taxon>
        <taxon>Viridiplantae</taxon>
        <taxon>Streptophyta</taxon>
        <taxon>Embryophyta</taxon>
        <taxon>Tracheophyta</taxon>
        <taxon>Spermatophyta</taxon>
        <taxon>Magnoliopsida</taxon>
        <taxon>eudicotyledons</taxon>
        <taxon>Gunneridae</taxon>
        <taxon>Pentapetalae</taxon>
        <taxon>rosids</taxon>
        <taxon>fabids</taxon>
        <taxon>Malpighiales</taxon>
        <taxon>Linaceae</taxon>
        <taxon>Linum</taxon>
    </lineage>
</organism>
<comment type="similarity">
    <text evidence="3">Belongs to the glycosyltransferase GT106 family.</text>
</comment>
<keyword evidence="12" id="KW-0119">Carbohydrate metabolism</keyword>
<dbReference type="GO" id="GO:0005737">
    <property type="term" value="C:cytoplasm"/>
    <property type="evidence" value="ECO:0007669"/>
    <property type="project" value="TreeGrafter"/>
</dbReference>
<keyword evidence="7" id="KW-0735">Signal-anchor</keyword>
<dbReference type="InterPro" id="IPR019378">
    <property type="entry name" value="GDP-Fuc_O-FucTrfase"/>
</dbReference>
<evidence type="ECO:0000256" key="9">
    <source>
        <dbReference type="ARBA" id="ARBA00023136"/>
    </source>
</evidence>
<name>A0AAV2DL15_9ROSI</name>
<sequence length="563" mass="63754">MSGSDQSSSNSPYYMTRRRVGDFLESQDHNGIIGGGSGASGGGEKRMMNNKLTELLKRRMGRKGTFGVLLLMAFLTMLAKFPLLHTLQNMESGYGFIMAGSQRLEIGLTNETSTTGSVEKLLKTPQKFLISDIWEKPNGENLYKCINRSKNDERNTATTTNGYLEVHANGGLNQMKAGISDMVAIAKLMNATLVLPSLDHSSYWTDPSGFKDIFDVGHFVEVLKDDIEIVESVPRELDGVTPLEKPPVSWSKPAYYRNHMASLLRKHKVIRFTHSDSRLANNGLSASIQRLRCRSMYEALKFREGIADLGRKLVDRIRGKQQQRFIALHLRYEKDMLAFTGCSHNLTKAEDEDLLAMRLSTTHWKHKHINGTAKRLEGNCPMTPREVAVFLEALGYPSDTQIYIVAGKIYGQNGLDALKEKYPNVHTHFSLATEEEMESFRNRQNQLAAIDYIVAIESDVFLYSYDGNMAKVATGHRRFEGFRKTISPDKYKFVRLIDKLDKGLIPWDEFASKVQELHKNRTGAPSPRHPGRSSKHEENFYANPFPGCICERTRENERLNDLR</sequence>
<keyword evidence="11" id="KW-0294">Fucose metabolism</keyword>
<reference evidence="16 17" key="1">
    <citation type="submission" date="2024-04" db="EMBL/GenBank/DDBJ databases">
        <authorList>
            <person name="Fracassetti M."/>
        </authorList>
    </citation>
    <scope>NUCLEOTIDE SEQUENCE [LARGE SCALE GENOMIC DNA]</scope>
</reference>
<gene>
    <name evidence="16" type="ORF">LTRI10_LOCUS16496</name>
</gene>
<evidence type="ECO:0000256" key="13">
    <source>
        <dbReference type="ARBA" id="ARBA00030350"/>
    </source>
</evidence>
<protein>
    <recommendedName>
        <fullName evidence="13">O-fucosyltransferase family protein</fullName>
    </recommendedName>
</protein>
<keyword evidence="17" id="KW-1185">Reference proteome</keyword>
<keyword evidence="5" id="KW-0808">Transferase</keyword>
<feature type="transmembrane region" description="Helical" evidence="15">
    <location>
        <begin position="66"/>
        <end position="84"/>
    </location>
</feature>
<accession>A0AAV2DL15</accession>
<evidence type="ECO:0000256" key="1">
    <source>
        <dbReference type="ARBA" id="ARBA00004606"/>
    </source>
</evidence>
<feature type="region of interest" description="Disordered" evidence="14">
    <location>
        <begin position="518"/>
        <end position="538"/>
    </location>
</feature>
<evidence type="ECO:0000256" key="5">
    <source>
        <dbReference type="ARBA" id="ARBA00022679"/>
    </source>
</evidence>
<comment type="pathway">
    <text evidence="2">Glycan metabolism.</text>
</comment>
<evidence type="ECO:0000256" key="2">
    <source>
        <dbReference type="ARBA" id="ARBA00004881"/>
    </source>
</evidence>
<dbReference type="Proteomes" id="UP001497516">
    <property type="component" value="Chromosome 3"/>
</dbReference>
<dbReference type="Pfam" id="PF10250">
    <property type="entry name" value="O-FucT"/>
    <property type="match status" value="1"/>
</dbReference>
<evidence type="ECO:0000256" key="10">
    <source>
        <dbReference type="ARBA" id="ARBA00023180"/>
    </source>
</evidence>
<evidence type="ECO:0000256" key="15">
    <source>
        <dbReference type="SAM" id="Phobius"/>
    </source>
</evidence>
<keyword evidence="6 15" id="KW-0812">Transmembrane</keyword>
<dbReference type="AlphaFoldDB" id="A0AAV2DL15"/>
<dbReference type="PANTHER" id="PTHR31741:SF105">
    <property type="entry name" value="O-FUCOSYLTRANSFERASE FAMILY PROTEIN"/>
    <property type="match status" value="1"/>
</dbReference>
<evidence type="ECO:0000256" key="12">
    <source>
        <dbReference type="ARBA" id="ARBA00023277"/>
    </source>
</evidence>
<dbReference type="CDD" id="cd11299">
    <property type="entry name" value="O-FucT_plant"/>
    <property type="match status" value="1"/>
</dbReference>
<evidence type="ECO:0000256" key="3">
    <source>
        <dbReference type="ARBA" id="ARBA00007737"/>
    </source>
</evidence>
<evidence type="ECO:0000256" key="11">
    <source>
        <dbReference type="ARBA" id="ARBA00023253"/>
    </source>
</evidence>
<evidence type="ECO:0000256" key="8">
    <source>
        <dbReference type="ARBA" id="ARBA00022989"/>
    </source>
</evidence>
<dbReference type="GO" id="GO:0006004">
    <property type="term" value="P:fucose metabolic process"/>
    <property type="evidence" value="ECO:0007669"/>
    <property type="project" value="UniProtKB-KW"/>
</dbReference>
<dbReference type="EMBL" id="OZ034816">
    <property type="protein sequence ID" value="CAL1374649.1"/>
    <property type="molecule type" value="Genomic_DNA"/>
</dbReference>
<evidence type="ECO:0000256" key="14">
    <source>
        <dbReference type="SAM" id="MobiDB-lite"/>
    </source>
</evidence>
<dbReference type="GO" id="GO:0016020">
    <property type="term" value="C:membrane"/>
    <property type="evidence" value="ECO:0007669"/>
    <property type="project" value="UniProtKB-SubCell"/>
</dbReference>